<dbReference type="EMBL" id="JDSS02000031">
    <property type="protein sequence ID" value="KFB67192.1"/>
    <property type="molecule type" value="Genomic_DNA"/>
</dbReference>
<keyword evidence="2 5" id="KW-0547">Nucleotide-binding</keyword>
<dbReference type="STRING" id="1457154.CAPSK01_003308"/>
<dbReference type="InterPro" id="IPR018181">
    <property type="entry name" value="Heat_shock_70_CS"/>
</dbReference>
<evidence type="ECO:0000256" key="3">
    <source>
        <dbReference type="ARBA" id="ARBA00022840"/>
    </source>
</evidence>
<keyword evidence="7" id="KW-0346">Stress response</keyword>
<evidence type="ECO:0000313" key="8">
    <source>
        <dbReference type="Proteomes" id="UP000019812"/>
    </source>
</evidence>
<sequence length="591" mass="63605">MTEIIVGIDLGTTNSEVAIVRQGRVEVIPVAPGVRILPSLVGVADDGSLLVGEAARNQYALHPERSVRSIKRRMGEFTPVQMAGKDYSPQEISAMILRRLRDIAEAHLGQPVGKAVITVPAYFSDAQRQATREAGEIAGLEVVRIINEPTAAALAYESCHHGARKALVYDLGGGTFDVSVVNLESDVVEVLASHGNNHLGGDDFDQKLIAFATDHLRERHDIDVGQHPLAMARLQHAAEAAKIILSSEPYATLSEEYLLEKDGVPIHLSVEVSRNEYEEMIEPYIAETLDAVHIALSGAGLTVADINEILLVGGATRTPLIQRRLEQELGMQPRAEVDPDLCVAMGAAIQAAVIAGDQAPTVLIDVTPYTFGTSALEYFNGQMYPFCFVPLIRKNTPIPVSKSEGFCTIFDGQSKVDIHVYQGEDPDALNNIEIGRFTIEGLRDAPAGNPLVTTFSLDVNGILQVTSREKETGLVHSITIDNAISRFTGDKLAEARERIDGLFGGQEDAVQPSSGATSAEASSPTDDGRRLRVEAGALIEKAERLLAKAGTEDAEDLVNGIEAVKDRTDGSDTDLKAAMDALADLLYYLDV</sequence>
<dbReference type="FunFam" id="3.90.640.10:FF:000003">
    <property type="entry name" value="Molecular chaperone DnaK"/>
    <property type="match status" value="1"/>
</dbReference>
<accession>A0A084XXJ8</accession>
<evidence type="ECO:0000256" key="6">
    <source>
        <dbReference type="SAM" id="MobiDB-lite"/>
    </source>
</evidence>
<comment type="caution">
    <text evidence="7">The sequence shown here is derived from an EMBL/GenBank/DDBJ whole genome shotgun (WGS) entry which is preliminary data.</text>
</comment>
<dbReference type="Pfam" id="PF00012">
    <property type="entry name" value="HSP70"/>
    <property type="match status" value="2"/>
</dbReference>
<dbReference type="Gene3D" id="2.60.34.10">
    <property type="entry name" value="Substrate Binding Domain Of DNAk, Chain A, domain 1"/>
    <property type="match status" value="1"/>
</dbReference>
<evidence type="ECO:0000256" key="4">
    <source>
        <dbReference type="ARBA" id="ARBA00023186"/>
    </source>
</evidence>
<dbReference type="PANTHER" id="PTHR19375">
    <property type="entry name" value="HEAT SHOCK PROTEIN 70KDA"/>
    <property type="match status" value="1"/>
</dbReference>
<dbReference type="Gene3D" id="3.90.640.10">
    <property type="entry name" value="Actin, Chain A, domain 4"/>
    <property type="match status" value="1"/>
</dbReference>
<feature type="region of interest" description="Disordered" evidence="6">
    <location>
        <begin position="505"/>
        <end position="528"/>
    </location>
</feature>
<dbReference type="SUPFAM" id="SSF53067">
    <property type="entry name" value="Actin-like ATPase domain"/>
    <property type="match status" value="2"/>
</dbReference>
<dbReference type="SUPFAM" id="SSF100920">
    <property type="entry name" value="Heat shock protein 70kD (HSP70), peptide-binding domain"/>
    <property type="match status" value="1"/>
</dbReference>
<dbReference type="Proteomes" id="UP000019812">
    <property type="component" value="Unassembled WGS sequence"/>
</dbReference>
<protein>
    <submittedName>
        <fullName evidence="7">Heat shock protein 70</fullName>
    </submittedName>
</protein>
<gene>
    <name evidence="7" type="primary">dnaK_3</name>
    <name evidence="7" type="ORF">CAPSK01_003308</name>
</gene>
<dbReference type="InterPro" id="IPR029047">
    <property type="entry name" value="HSP70_peptide-bd_sf"/>
</dbReference>
<dbReference type="FunFam" id="3.30.420.40:FF:000071">
    <property type="entry name" value="Molecular chaperone DnaK"/>
    <property type="match status" value="1"/>
</dbReference>
<dbReference type="GO" id="GO:0140662">
    <property type="term" value="F:ATP-dependent protein folding chaperone"/>
    <property type="evidence" value="ECO:0007669"/>
    <property type="project" value="InterPro"/>
</dbReference>
<dbReference type="AlphaFoldDB" id="A0A084XXJ8"/>
<dbReference type="InterPro" id="IPR043129">
    <property type="entry name" value="ATPase_NBD"/>
</dbReference>
<name>A0A084XXJ8_9PROT</name>
<evidence type="ECO:0000256" key="2">
    <source>
        <dbReference type="ARBA" id="ARBA00022741"/>
    </source>
</evidence>
<organism evidence="7 8">
    <name type="scientific">Candidatus Accumulibacter vicinus</name>
    <dbReference type="NCBI Taxonomy" id="2954382"/>
    <lineage>
        <taxon>Bacteria</taxon>
        <taxon>Pseudomonadati</taxon>
        <taxon>Pseudomonadota</taxon>
        <taxon>Betaproteobacteria</taxon>
        <taxon>Candidatus Accumulibacter</taxon>
    </lineage>
</organism>
<dbReference type="RefSeq" id="WP_034928069.1">
    <property type="nucleotide sequence ID" value="NZ_JDSS02000031.1"/>
</dbReference>
<dbReference type="Gene3D" id="3.30.420.40">
    <property type="match status" value="2"/>
</dbReference>
<reference evidence="7 8" key="1">
    <citation type="submission" date="2014-07" db="EMBL/GenBank/DDBJ databases">
        <title>Expanding our view of genomic diversity in Candidatus Accumulibacter clades.</title>
        <authorList>
            <person name="Skennerton C.T."/>
            <person name="Barr J.J."/>
            <person name="Slater F.R."/>
            <person name="Bond P.L."/>
            <person name="Tyson G.W."/>
        </authorList>
    </citation>
    <scope>NUCLEOTIDE SEQUENCE [LARGE SCALE GENOMIC DNA]</scope>
    <source>
        <strain evidence="8">SK-01</strain>
    </source>
</reference>
<proteinExistence type="inferred from homology"/>
<dbReference type="PROSITE" id="PS00297">
    <property type="entry name" value="HSP70_1"/>
    <property type="match status" value="1"/>
</dbReference>
<evidence type="ECO:0000256" key="5">
    <source>
        <dbReference type="RuleBase" id="RU003322"/>
    </source>
</evidence>
<evidence type="ECO:0000313" key="7">
    <source>
        <dbReference type="EMBL" id="KFB67192.1"/>
    </source>
</evidence>
<feature type="compositionally biased region" description="Polar residues" evidence="6">
    <location>
        <begin position="511"/>
        <end position="525"/>
    </location>
</feature>
<comment type="similarity">
    <text evidence="1 5">Belongs to the heat shock protein 70 family.</text>
</comment>
<dbReference type="InterPro" id="IPR013126">
    <property type="entry name" value="Hsp_70_fam"/>
</dbReference>
<evidence type="ECO:0000256" key="1">
    <source>
        <dbReference type="ARBA" id="ARBA00007381"/>
    </source>
</evidence>
<keyword evidence="4" id="KW-0143">Chaperone</keyword>
<dbReference type="PRINTS" id="PR00301">
    <property type="entry name" value="HEATSHOCK70"/>
</dbReference>
<dbReference type="GO" id="GO:0005524">
    <property type="term" value="F:ATP binding"/>
    <property type="evidence" value="ECO:0007669"/>
    <property type="project" value="UniProtKB-KW"/>
</dbReference>
<keyword evidence="3 5" id="KW-0067">ATP-binding</keyword>
<dbReference type="PROSITE" id="PS00329">
    <property type="entry name" value="HSP70_2"/>
    <property type="match status" value="1"/>
</dbReference>